<comment type="similarity">
    <text evidence="1 6">Belongs to the V-ATPase C subunit family.</text>
</comment>
<dbReference type="GO" id="GO:0046961">
    <property type="term" value="F:proton-transporting ATPase activity, rotational mechanism"/>
    <property type="evidence" value="ECO:0007669"/>
    <property type="project" value="InterPro"/>
</dbReference>
<dbReference type="Proteomes" id="UP000789508">
    <property type="component" value="Unassembled WGS sequence"/>
</dbReference>
<dbReference type="Gene3D" id="3.30.70.100">
    <property type="match status" value="1"/>
</dbReference>
<evidence type="ECO:0000256" key="4">
    <source>
        <dbReference type="ARBA" id="ARBA00023065"/>
    </source>
</evidence>
<dbReference type="GO" id="GO:0000221">
    <property type="term" value="C:vacuolar proton-transporting V-type ATPase, V1 domain"/>
    <property type="evidence" value="ECO:0007669"/>
    <property type="project" value="TreeGrafter"/>
</dbReference>
<name>A0A9N8ZPJ8_9GLOM</name>
<comment type="function">
    <text evidence="5">Subunit of the V1 complex of vacuolar(H+)-ATPase (V-ATPase), a multisubunit enzyme composed of a peripheral complex (V1) that hydrolyzes ATP and a membrane integral complex (V0) that translocates protons. V-ATPase is responsible for acidifying and maintaining the pH of intracellular compartments. Subunit C is necessary for the assembly of the catalytic sector of the enzyme and is likely to have a specific function in its catalytic activity. Reversibly leaves the enzyme after glucose depletion, causing the catalytic subcomplex V1 to detach from the V0 section.</text>
</comment>
<dbReference type="PANTHER" id="PTHR10137">
    <property type="entry name" value="V-TYPE PROTON ATPASE SUBUNIT C"/>
    <property type="match status" value="1"/>
</dbReference>
<dbReference type="Gene3D" id="3.30.70.1180">
    <property type="entry name" value="Vacuolar atp synthase subunit c, domain 1"/>
    <property type="match status" value="1"/>
</dbReference>
<evidence type="ECO:0000256" key="2">
    <source>
        <dbReference type="ARBA" id="ARBA00022448"/>
    </source>
</evidence>
<dbReference type="CDD" id="cd14785">
    <property type="entry name" value="V-ATPase_C"/>
    <property type="match status" value="1"/>
</dbReference>
<proteinExistence type="inferred from homology"/>
<protein>
    <recommendedName>
        <fullName evidence="6">V-type proton ATPase subunit C</fullName>
    </recommendedName>
</protein>
<dbReference type="AlphaFoldDB" id="A0A9N8ZPJ8"/>
<keyword evidence="2 6" id="KW-0813">Transport</keyword>
<organism evidence="7 8">
    <name type="scientific">Ambispora leptoticha</name>
    <dbReference type="NCBI Taxonomy" id="144679"/>
    <lineage>
        <taxon>Eukaryota</taxon>
        <taxon>Fungi</taxon>
        <taxon>Fungi incertae sedis</taxon>
        <taxon>Mucoromycota</taxon>
        <taxon>Glomeromycotina</taxon>
        <taxon>Glomeromycetes</taxon>
        <taxon>Archaeosporales</taxon>
        <taxon>Ambisporaceae</taxon>
        <taxon>Ambispora</taxon>
    </lineage>
</organism>
<keyword evidence="8" id="KW-1185">Reference proteome</keyword>
<dbReference type="PANTHER" id="PTHR10137:SF0">
    <property type="entry name" value="V-TYPE PROTON ATPASE SUBUNIT C"/>
    <property type="match status" value="1"/>
</dbReference>
<dbReference type="InterPro" id="IPR036132">
    <property type="entry name" value="Vac_ATP_synth_c_sf"/>
</dbReference>
<evidence type="ECO:0000256" key="5">
    <source>
        <dbReference type="ARBA" id="ARBA00053565"/>
    </source>
</evidence>
<dbReference type="InterPro" id="IPR004907">
    <property type="entry name" value="ATPase_V1-cplx_csu"/>
</dbReference>
<accession>A0A9N8ZPJ8</accession>
<gene>
    <name evidence="7" type="ORF">ALEPTO_LOCUS3599</name>
</gene>
<evidence type="ECO:0000313" key="8">
    <source>
        <dbReference type="Proteomes" id="UP000789508"/>
    </source>
</evidence>
<comment type="subunit">
    <text evidence="6">V-ATPase is a heteromultimeric enzyme composed of a peripheral catalytic V1 complex (components A to H) attached to an integral membrane V0 proton pore complex.</text>
</comment>
<dbReference type="FunFam" id="3.30.70.100:FF:000002">
    <property type="entry name" value="V-type proton ATPase subunit C"/>
    <property type="match status" value="1"/>
</dbReference>
<evidence type="ECO:0000256" key="1">
    <source>
        <dbReference type="ARBA" id="ARBA00006138"/>
    </source>
</evidence>
<dbReference type="OrthoDB" id="6605928at2759"/>
<evidence type="ECO:0000313" key="7">
    <source>
        <dbReference type="EMBL" id="CAG8503346.1"/>
    </source>
</evidence>
<dbReference type="SUPFAM" id="SSF118203">
    <property type="entry name" value="Vacuolar ATP synthase subunit C"/>
    <property type="match status" value="1"/>
</dbReference>
<dbReference type="Gene3D" id="1.20.1460.10">
    <property type="entry name" value="subunit c (vma5p) of the yeast v-atpase, domain 2"/>
    <property type="match status" value="1"/>
</dbReference>
<reference evidence="7" key="1">
    <citation type="submission" date="2021-06" db="EMBL/GenBank/DDBJ databases">
        <authorList>
            <person name="Kallberg Y."/>
            <person name="Tangrot J."/>
            <person name="Rosling A."/>
        </authorList>
    </citation>
    <scope>NUCLEOTIDE SEQUENCE</scope>
    <source>
        <strain evidence="7">FL130A</strain>
    </source>
</reference>
<keyword evidence="3 6" id="KW-0375">Hydrogen ion transport</keyword>
<evidence type="ECO:0000256" key="3">
    <source>
        <dbReference type="ARBA" id="ARBA00022781"/>
    </source>
</evidence>
<comment type="caution">
    <text evidence="7">The sequence shown here is derived from an EMBL/GenBank/DDBJ whole genome shotgun (WGS) entry which is preliminary data.</text>
</comment>
<evidence type="ECO:0000256" key="6">
    <source>
        <dbReference type="RuleBase" id="RU364010"/>
    </source>
</evidence>
<dbReference type="Pfam" id="PF03223">
    <property type="entry name" value="V-ATPase_C"/>
    <property type="match status" value="1"/>
</dbReference>
<sequence length="389" mass="45428">MSSKNNKIVYWFISVPAKGDKNLVFQKLKSKISSPTNDYSETYQFLIPQFKIGTLDALVTISDELVKFDQAFEGTTLKLIEILRNLLKGDINQIRANFVVNEKSIDKYIETFQWNIQKYREDKSLQEITSTLNQEVTSIDNIMKAKLANYNQVKGNLQALERKQTGNLAVRSLADIVKKEHFVHGSEHLETLLFAVPRSLYKDWHSKYETLSQMVVPRSSVKIAEDDDYGLFTVTLFKKVADEFINKAREHKYSYREFTYNEADIENQRKELQEIGETEKELSVTLLRLARTNFGEVFAAWIHLKALRVYVESVLRYGLPPDFMSSIIMPKHKQENKIREVLNNEYGKLGDILGRDLRPEENIEGFHNLVDEDYYPYVWFELHIDLSKR</sequence>
<keyword evidence="4 6" id="KW-0406">Ion transport</keyword>
<dbReference type="EMBL" id="CAJVPS010000686">
    <property type="protein sequence ID" value="CAG8503346.1"/>
    <property type="molecule type" value="Genomic_DNA"/>
</dbReference>
<comment type="function">
    <text evidence="6">Subunit of the V1 complex of vacuolar(H+)-ATPase (V-ATPase), a multisubunit enzyme composed of a peripheral complex (V1) that hydrolyzes ATP and a membrane integral complex (V0) that translocates protons. V-ATPase is responsible for acidifying and maintaining the pH of intracellular compartments and in some cell types, is targeted to the plasma membrane, where it is responsible for acidifying the extracellular environment. Subunit C is necessary for the assembly of the catalytic sector of the enzyme and is likely to have a specific function in its catalytic activity.</text>
</comment>